<dbReference type="PROSITE" id="PS51257">
    <property type="entry name" value="PROKAR_LIPOPROTEIN"/>
    <property type="match status" value="1"/>
</dbReference>
<dbReference type="Gene3D" id="3.20.20.150">
    <property type="entry name" value="Divalent-metal-dependent TIM barrel enzymes"/>
    <property type="match status" value="1"/>
</dbReference>
<feature type="domain" description="Xylose isomerase-like TIM barrel" evidence="1">
    <location>
        <begin position="109"/>
        <end position="293"/>
    </location>
</feature>
<dbReference type="InterPro" id="IPR036237">
    <property type="entry name" value="Xyl_isomerase-like_sf"/>
</dbReference>
<dbReference type="Proteomes" id="UP001597115">
    <property type="component" value="Unassembled WGS sequence"/>
</dbReference>
<keyword evidence="2" id="KW-0413">Isomerase</keyword>
<name>A0ABW4I6T0_9SPHN</name>
<dbReference type="InterPro" id="IPR013022">
    <property type="entry name" value="Xyl_isomerase-like_TIM-brl"/>
</dbReference>
<comment type="caution">
    <text evidence="2">The sequence shown here is derived from an EMBL/GenBank/DDBJ whole genome shotgun (WGS) entry which is preliminary data.</text>
</comment>
<dbReference type="RefSeq" id="WP_380891084.1">
    <property type="nucleotide sequence ID" value="NZ_JBHUDY010000002.1"/>
</dbReference>
<dbReference type="InterPro" id="IPR006311">
    <property type="entry name" value="TAT_signal"/>
</dbReference>
<evidence type="ECO:0000259" key="1">
    <source>
        <dbReference type="Pfam" id="PF01261"/>
    </source>
</evidence>
<dbReference type="PANTHER" id="PTHR12110">
    <property type="entry name" value="HYDROXYPYRUVATE ISOMERASE"/>
    <property type="match status" value="1"/>
</dbReference>
<dbReference type="InterPro" id="IPR050312">
    <property type="entry name" value="IolE/XylAMocC-like"/>
</dbReference>
<keyword evidence="3" id="KW-1185">Reference proteome</keyword>
<accession>A0ABW4I6T0</accession>
<organism evidence="2 3">
    <name type="scientific">Sphingomonas tabacisoli</name>
    <dbReference type="NCBI Taxonomy" id="2249466"/>
    <lineage>
        <taxon>Bacteria</taxon>
        <taxon>Pseudomonadati</taxon>
        <taxon>Pseudomonadota</taxon>
        <taxon>Alphaproteobacteria</taxon>
        <taxon>Sphingomonadales</taxon>
        <taxon>Sphingomonadaceae</taxon>
        <taxon>Sphingomonas</taxon>
    </lineage>
</organism>
<reference evidence="3" key="1">
    <citation type="journal article" date="2019" name="Int. J. Syst. Evol. Microbiol.">
        <title>The Global Catalogue of Microorganisms (GCM) 10K type strain sequencing project: providing services to taxonomists for standard genome sequencing and annotation.</title>
        <authorList>
            <consortium name="The Broad Institute Genomics Platform"/>
            <consortium name="The Broad Institute Genome Sequencing Center for Infectious Disease"/>
            <person name="Wu L."/>
            <person name="Ma J."/>
        </authorList>
    </citation>
    <scope>NUCLEOTIDE SEQUENCE [LARGE SCALE GENOMIC DNA]</scope>
    <source>
        <strain evidence="3">CGMCC 1.16275</strain>
    </source>
</reference>
<dbReference type="EMBL" id="JBHUDY010000002">
    <property type="protein sequence ID" value="MFD1613216.1"/>
    <property type="molecule type" value="Genomic_DNA"/>
</dbReference>
<protein>
    <submittedName>
        <fullName evidence="2">Sugar phosphate isomerase/epimerase family protein</fullName>
    </submittedName>
</protein>
<gene>
    <name evidence="2" type="ORF">ACFSCW_15530</name>
</gene>
<proteinExistence type="predicted"/>
<dbReference type="PANTHER" id="PTHR12110:SF41">
    <property type="entry name" value="INOSOSE DEHYDRATASE"/>
    <property type="match status" value="1"/>
</dbReference>
<dbReference type="SUPFAM" id="SSF51658">
    <property type="entry name" value="Xylose isomerase-like"/>
    <property type="match status" value="1"/>
</dbReference>
<dbReference type="GO" id="GO:0016853">
    <property type="term" value="F:isomerase activity"/>
    <property type="evidence" value="ECO:0007669"/>
    <property type="project" value="UniProtKB-KW"/>
</dbReference>
<sequence length="298" mass="31892">MVTEPIRPLSRRSLLAGMAALTAGGCAITRSGTAPRRPLGLADLTVIKPLAGDYAGTLKRVAHMGYSHFGFRLAGYSAADKSELPPAEKARLVRDAGLQVGVVRYGMGDNFAKQAEDAAAIGASVIALSAAPVFFRGRKLGETTRAAFDAWLPELGRMAETARALGLRLAYHNHWWDHVPLDGTTPLDLIARNFSPRDVAFEIDLAWAFLGGVDPLSLVRSLGPRVLAMHFKDVNPALGTDRMKQLVVPGTGVLDYPTLIPQLDEVTKAIGYVEVDMPKDGLAEAASAAELIQSARRV</sequence>
<dbReference type="Pfam" id="PF01261">
    <property type="entry name" value="AP_endonuc_2"/>
    <property type="match status" value="1"/>
</dbReference>
<dbReference type="PROSITE" id="PS51318">
    <property type="entry name" value="TAT"/>
    <property type="match status" value="1"/>
</dbReference>
<evidence type="ECO:0000313" key="2">
    <source>
        <dbReference type="EMBL" id="MFD1613216.1"/>
    </source>
</evidence>
<evidence type="ECO:0000313" key="3">
    <source>
        <dbReference type="Proteomes" id="UP001597115"/>
    </source>
</evidence>